<dbReference type="InterPro" id="IPR036271">
    <property type="entry name" value="Tet_transcr_reg_TetR-rel_C_sf"/>
</dbReference>
<reference evidence="6 7" key="1">
    <citation type="journal article" date="2014" name="Int. J. Syst. Evol. Microbiol.">
        <title>Description of Galbitalea soli gen. nov., sp. nov., and Frondihabitans sucicola sp. nov.</title>
        <authorList>
            <person name="Kim S.J."/>
            <person name="Lim J.M."/>
            <person name="Ahn J.H."/>
            <person name="Weon H.Y."/>
            <person name="Hamada M."/>
            <person name="Suzuki K."/>
            <person name="Ahn T.Y."/>
            <person name="Kwon S.W."/>
        </authorList>
    </citation>
    <scope>NUCLEOTIDE SEQUENCE [LARGE SCALE GENOMIC DNA]</scope>
    <source>
        <strain evidence="6 7">NBRC 108727</strain>
    </source>
</reference>
<dbReference type="Pfam" id="PF13305">
    <property type="entry name" value="TetR_C_33"/>
    <property type="match status" value="1"/>
</dbReference>
<dbReference type="InterPro" id="IPR009057">
    <property type="entry name" value="Homeodomain-like_sf"/>
</dbReference>
<dbReference type="GO" id="GO:0000976">
    <property type="term" value="F:transcription cis-regulatory region binding"/>
    <property type="evidence" value="ECO:0007669"/>
    <property type="project" value="TreeGrafter"/>
</dbReference>
<evidence type="ECO:0000259" key="5">
    <source>
        <dbReference type="PROSITE" id="PS50977"/>
    </source>
</evidence>
<keyword evidence="3" id="KW-0804">Transcription</keyword>
<feature type="domain" description="HTH tetR-type" evidence="5">
    <location>
        <begin position="13"/>
        <end position="74"/>
    </location>
</feature>
<keyword evidence="1" id="KW-0805">Transcription regulation</keyword>
<dbReference type="GO" id="GO:0003700">
    <property type="term" value="F:DNA-binding transcription factor activity"/>
    <property type="evidence" value="ECO:0007669"/>
    <property type="project" value="TreeGrafter"/>
</dbReference>
<dbReference type="PANTHER" id="PTHR30055">
    <property type="entry name" value="HTH-TYPE TRANSCRIPTIONAL REGULATOR RUTR"/>
    <property type="match status" value="1"/>
</dbReference>
<name>A0A7C9TRE2_9MICO</name>
<dbReference type="PROSITE" id="PS50977">
    <property type="entry name" value="HTH_TETR_2"/>
    <property type="match status" value="1"/>
</dbReference>
<dbReference type="EMBL" id="JAAGWZ010000003">
    <property type="protein sequence ID" value="NEM91978.1"/>
    <property type="molecule type" value="Genomic_DNA"/>
</dbReference>
<feature type="DNA-binding region" description="H-T-H motif" evidence="4">
    <location>
        <begin position="37"/>
        <end position="56"/>
    </location>
</feature>
<dbReference type="AlphaFoldDB" id="A0A7C9TRE2"/>
<evidence type="ECO:0000256" key="2">
    <source>
        <dbReference type="ARBA" id="ARBA00023125"/>
    </source>
</evidence>
<keyword evidence="7" id="KW-1185">Reference proteome</keyword>
<protein>
    <submittedName>
        <fullName evidence="6">TetR/AcrR family transcriptional regulator</fullName>
    </submittedName>
</protein>
<dbReference type="RefSeq" id="WP_163474037.1">
    <property type="nucleotide sequence ID" value="NZ_JAAGWZ010000003.1"/>
</dbReference>
<dbReference type="SUPFAM" id="SSF48498">
    <property type="entry name" value="Tetracyclin repressor-like, C-terminal domain"/>
    <property type="match status" value="1"/>
</dbReference>
<organism evidence="6 7">
    <name type="scientific">Galbitalea soli</name>
    <dbReference type="NCBI Taxonomy" id="1268042"/>
    <lineage>
        <taxon>Bacteria</taxon>
        <taxon>Bacillati</taxon>
        <taxon>Actinomycetota</taxon>
        <taxon>Actinomycetes</taxon>
        <taxon>Micrococcales</taxon>
        <taxon>Microbacteriaceae</taxon>
        <taxon>Galbitalea</taxon>
    </lineage>
</organism>
<comment type="caution">
    <text evidence="6">The sequence shown here is derived from an EMBL/GenBank/DDBJ whole genome shotgun (WGS) entry which is preliminary data.</text>
</comment>
<dbReference type="Pfam" id="PF00440">
    <property type="entry name" value="TetR_N"/>
    <property type="match status" value="1"/>
</dbReference>
<sequence>MSKRKASPRGEGDLLRTQLVAAASELLLSPQRIELPSLRAVARACGVSPAAVYLHFASQGALIRAVIDSQLLALTAHVQEKLAATPAGGLGALAEAVAEWGFLHPGGYQLLFESADELGIDDHDDESRWGLIRAVESFLTDAGLSAADARPAAFRLWASIHGVISLRLHKPDLDWPTEWQADIQAIVASARRAKSG</sequence>
<dbReference type="SUPFAM" id="SSF46689">
    <property type="entry name" value="Homeodomain-like"/>
    <property type="match status" value="1"/>
</dbReference>
<dbReference type="Proteomes" id="UP000479756">
    <property type="component" value="Unassembled WGS sequence"/>
</dbReference>
<proteinExistence type="predicted"/>
<evidence type="ECO:0000256" key="3">
    <source>
        <dbReference type="ARBA" id="ARBA00023163"/>
    </source>
</evidence>
<evidence type="ECO:0000313" key="7">
    <source>
        <dbReference type="Proteomes" id="UP000479756"/>
    </source>
</evidence>
<keyword evidence="2 4" id="KW-0238">DNA-binding</keyword>
<dbReference type="InterPro" id="IPR025996">
    <property type="entry name" value="MT1864/Rv1816-like_C"/>
</dbReference>
<dbReference type="Gene3D" id="1.10.357.10">
    <property type="entry name" value="Tetracycline Repressor, domain 2"/>
    <property type="match status" value="1"/>
</dbReference>
<evidence type="ECO:0000256" key="1">
    <source>
        <dbReference type="ARBA" id="ARBA00023015"/>
    </source>
</evidence>
<dbReference type="InterPro" id="IPR001647">
    <property type="entry name" value="HTH_TetR"/>
</dbReference>
<dbReference type="PANTHER" id="PTHR30055:SF212">
    <property type="entry name" value="TETR-FAMILY FAMILY TRANSCRIPTIONAL REGULATOR"/>
    <property type="match status" value="1"/>
</dbReference>
<dbReference type="InterPro" id="IPR050109">
    <property type="entry name" value="HTH-type_TetR-like_transc_reg"/>
</dbReference>
<gene>
    <name evidence="6" type="ORF">G3T37_11490</name>
</gene>
<evidence type="ECO:0000313" key="6">
    <source>
        <dbReference type="EMBL" id="NEM91978.1"/>
    </source>
</evidence>
<evidence type="ECO:0000256" key="4">
    <source>
        <dbReference type="PROSITE-ProRule" id="PRU00335"/>
    </source>
</evidence>
<accession>A0A7C9TRE2</accession>